<name>A0A4P7GPB6_9ACTN</name>
<dbReference type="NCBIfam" id="TIGR00732">
    <property type="entry name" value="dprA"/>
    <property type="match status" value="1"/>
</dbReference>
<keyword evidence="4" id="KW-1185">Reference proteome</keyword>
<dbReference type="EMBL" id="CP038267">
    <property type="protein sequence ID" value="QBR94088.1"/>
    <property type="molecule type" value="Genomic_DNA"/>
</dbReference>
<dbReference type="Pfam" id="PF02481">
    <property type="entry name" value="DNA_processg_A"/>
    <property type="match status" value="1"/>
</dbReference>
<dbReference type="Gene3D" id="3.40.50.450">
    <property type="match status" value="1"/>
</dbReference>
<comment type="similarity">
    <text evidence="1">Belongs to the DprA/Smf family.</text>
</comment>
<dbReference type="KEGG" id="noy:EXE57_18700"/>
<dbReference type="InterPro" id="IPR036388">
    <property type="entry name" value="WH-like_DNA-bd_sf"/>
</dbReference>
<evidence type="ECO:0000256" key="1">
    <source>
        <dbReference type="ARBA" id="ARBA00006525"/>
    </source>
</evidence>
<dbReference type="Proteomes" id="UP000294894">
    <property type="component" value="Chromosome"/>
</dbReference>
<evidence type="ECO:0000259" key="2">
    <source>
        <dbReference type="Pfam" id="PF02481"/>
    </source>
</evidence>
<accession>A0A4P7GPB6</accession>
<dbReference type="AlphaFoldDB" id="A0A4P7GPB6"/>
<dbReference type="Gene3D" id="1.10.10.10">
    <property type="entry name" value="Winged helix-like DNA-binding domain superfamily/Winged helix DNA-binding domain"/>
    <property type="match status" value="1"/>
</dbReference>
<dbReference type="PANTHER" id="PTHR43022">
    <property type="entry name" value="PROTEIN SMF"/>
    <property type="match status" value="1"/>
</dbReference>
<dbReference type="RefSeq" id="WP_135080168.1">
    <property type="nucleotide sequence ID" value="NZ_CP038267.1"/>
</dbReference>
<gene>
    <name evidence="3" type="primary">dprA</name>
    <name evidence="3" type="ORF">EXE57_18700</name>
</gene>
<organism evidence="3 4">
    <name type="scientific">Nocardioides euryhalodurans</name>
    <dbReference type="NCBI Taxonomy" id="2518370"/>
    <lineage>
        <taxon>Bacteria</taxon>
        <taxon>Bacillati</taxon>
        <taxon>Actinomycetota</taxon>
        <taxon>Actinomycetes</taxon>
        <taxon>Propionibacteriales</taxon>
        <taxon>Nocardioidaceae</taxon>
        <taxon>Nocardioides</taxon>
    </lineage>
</organism>
<proteinExistence type="inferred from homology"/>
<protein>
    <submittedName>
        <fullName evidence="3">DNA-protecting protein DprA</fullName>
    </submittedName>
</protein>
<dbReference type="InterPro" id="IPR003488">
    <property type="entry name" value="DprA"/>
</dbReference>
<dbReference type="GO" id="GO:0009294">
    <property type="term" value="P:DNA-mediated transformation"/>
    <property type="evidence" value="ECO:0007669"/>
    <property type="project" value="InterPro"/>
</dbReference>
<dbReference type="InterPro" id="IPR057666">
    <property type="entry name" value="DrpA_SLOG"/>
</dbReference>
<reference evidence="3 4" key="1">
    <citation type="submission" date="2019-03" db="EMBL/GenBank/DDBJ databases">
        <title>Three New Species of Nocardioides, Nocardioides euryhalodurans sp. nov., Nocardioides seonyuensis sp. nov. and Nocardioides eburneoflavus sp. nov., Iolated from Soil.</title>
        <authorList>
            <person name="Roh S.G."/>
            <person name="Lee C."/>
            <person name="Kim M.-K."/>
            <person name="Kim S.B."/>
        </authorList>
    </citation>
    <scope>NUCLEOTIDE SEQUENCE [LARGE SCALE GENOMIC DNA]</scope>
    <source>
        <strain evidence="3 4">MMS17-SY117</strain>
    </source>
</reference>
<evidence type="ECO:0000313" key="4">
    <source>
        <dbReference type="Proteomes" id="UP000294894"/>
    </source>
</evidence>
<dbReference type="PANTHER" id="PTHR43022:SF1">
    <property type="entry name" value="PROTEIN SMF"/>
    <property type="match status" value="1"/>
</dbReference>
<sequence length="376" mass="39232">MTEDRLARAGLSRLAEPGDVRIAQVVAQVGAPHLYDDVLARRAADLAADAAGRLEGLDPAGELERAERAGIRYVIPGDPEWPDQLDDLAHAGSVQELGGVPLGLWVRGPVRLDEVRDSVAVVGSRSSTTYGEDVARDLGAGIARAGLAHVSGAAFGIDQASHRGALAAGGVSVAVLACGVDRAYPAAHHALLEHLAGHGAVVSEVPPGCAPLRMRFLARNRIIAGLARGTVLVEAALRSGALNTASWANGLSRPLMGVPGAVTSAQSQGVHQLLRQGAGLVTGPTDVLEQIGVAGEHLVDPPRGPERQRDRLSRRHHQVLEAVPVHRSVGLRALATTAGINLRETQVALSYLAEHGFVTQADGGWRLGERALADLR</sequence>
<feature type="domain" description="Smf/DprA SLOG" evidence="2">
    <location>
        <begin position="73"/>
        <end position="291"/>
    </location>
</feature>
<evidence type="ECO:0000313" key="3">
    <source>
        <dbReference type="EMBL" id="QBR94088.1"/>
    </source>
</evidence>
<dbReference type="OrthoDB" id="9785707at2"/>
<dbReference type="SUPFAM" id="SSF102405">
    <property type="entry name" value="MCP/YpsA-like"/>
    <property type="match status" value="1"/>
</dbReference>